<dbReference type="PANTHER" id="PTHR31157:SF1">
    <property type="entry name" value="SCP DOMAIN-CONTAINING PROTEIN"/>
    <property type="match status" value="1"/>
</dbReference>
<organism evidence="3 4">
    <name type="scientific">Enhygromyxa salina</name>
    <dbReference type="NCBI Taxonomy" id="215803"/>
    <lineage>
        <taxon>Bacteria</taxon>
        <taxon>Pseudomonadati</taxon>
        <taxon>Myxococcota</taxon>
        <taxon>Polyangia</taxon>
        <taxon>Nannocystales</taxon>
        <taxon>Nannocystaceae</taxon>
        <taxon>Enhygromyxa</taxon>
    </lineage>
</organism>
<accession>A0A2S9YU35</accession>
<dbReference type="AlphaFoldDB" id="A0A2S9YU35"/>
<dbReference type="Gene3D" id="3.40.33.10">
    <property type="entry name" value="CAP"/>
    <property type="match status" value="1"/>
</dbReference>
<feature type="region of interest" description="Disordered" evidence="1">
    <location>
        <begin position="1"/>
        <end position="125"/>
    </location>
</feature>
<dbReference type="Pfam" id="PF00188">
    <property type="entry name" value="CAP"/>
    <property type="match status" value="1"/>
</dbReference>
<evidence type="ECO:0000256" key="1">
    <source>
        <dbReference type="SAM" id="MobiDB-lite"/>
    </source>
</evidence>
<dbReference type="Proteomes" id="UP000238823">
    <property type="component" value="Unassembled WGS sequence"/>
</dbReference>
<protein>
    <submittedName>
        <fullName evidence="3">Cysteine-rich secretory protein family protein</fullName>
    </submittedName>
</protein>
<gene>
    <name evidence="3" type="ORF">ENSA7_16880</name>
</gene>
<sequence>MGAMASSACYSGIDPDTWYLDGGFGDTLGETDGSEAADSAQGDGDGDPSSTTGDGDGDGDPTTGDPTTGDGDGDPDPTTGDGDPDPTTGDGDGDGDGDPTTGGPSTGDGDGDGEGDPLPNNPYCNPVSDWAQSWVDKELEVIELVNMARAQGGNCGSEGDFAPSGPLTWEAALTCAARVHSKDMADNNYFSHTNQQGNGPGWRLGQAGYDGGGWGENIAAGYPSPSDVVQGWLDSDGHCANMLNGSFTLIGVGYASGNGQYGSYWTQNFGK</sequence>
<feature type="compositionally biased region" description="Low complexity" evidence="1">
    <location>
        <begin position="76"/>
        <end position="89"/>
    </location>
</feature>
<feature type="compositionally biased region" description="Low complexity" evidence="1">
    <location>
        <begin position="60"/>
        <end position="69"/>
    </location>
</feature>
<proteinExistence type="predicted"/>
<dbReference type="PANTHER" id="PTHR31157">
    <property type="entry name" value="SCP DOMAIN-CONTAINING PROTEIN"/>
    <property type="match status" value="1"/>
</dbReference>
<dbReference type="CDD" id="cd05379">
    <property type="entry name" value="CAP_bacterial"/>
    <property type="match status" value="1"/>
</dbReference>
<feature type="compositionally biased region" description="Low complexity" evidence="1">
    <location>
        <begin position="34"/>
        <end position="53"/>
    </location>
</feature>
<dbReference type="InterPro" id="IPR035940">
    <property type="entry name" value="CAP_sf"/>
</dbReference>
<dbReference type="InterPro" id="IPR014044">
    <property type="entry name" value="CAP_dom"/>
</dbReference>
<reference evidence="3 4" key="1">
    <citation type="submission" date="2018-03" db="EMBL/GenBank/DDBJ databases">
        <title>Draft Genome Sequences of the Obligatory Marine Myxobacteria Enhygromyxa salina SWB007.</title>
        <authorList>
            <person name="Poehlein A."/>
            <person name="Moghaddam J.A."/>
            <person name="Harms H."/>
            <person name="Alanjari M."/>
            <person name="Koenig G.M."/>
            <person name="Daniel R."/>
            <person name="Schaeberle T.F."/>
        </authorList>
    </citation>
    <scope>NUCLEOTIDE SEQUENCE [LARGE SCALE GENOMIC DNA]</scope>
    <source>
        <strain evidence="3 4">SWB007</strain>
    </source>
</reference>
<comment type="caution">
    <text evidence="3">The sequence shown here is derived from an EMBL/GenBank/DDBJ whole genome shotgun (WGS) entry which is preliminary data.</text>
</comment>
<dbReference type="EMBL" id="PVNL01000040">
    <property type="protein sequence ID" value="PRQ08606.1"/>
    <property type="molecule type" value="Genomic_DNA"/>
</dbReference>
<feature type="domain" description="SCP" evidence="2">
    <location>
        <begin position="162"/>
        <end position="269"/>
    </location>
</feature>
<name>A0A2S9YU35_9BACT</name>
<dbReference type="SUPFAM" id="SSF55797">
    <property type="entry name" value="PR-1-like"/>
    <property type="match status" value="1"/>
</dbReference>
<evidence type="ECO:0000259" key="2">
    <source>
        <dbReference type="Pfam" id="PF00188"/>
    </source>
</evidence>
<evidence type="ECO:0000313" key="3">
    <source>
        <dbReference type="EMBL" id="PRQ08606.1"/>
    </source>
</evidence>
<evidence type="ECO:0000313" key="4">
    <source>
        <dbReference type="Proteomes" id="UP000238823"/>
    </source>
</evidence>